<dbReference type="NCBIfam" id="NF004491">
    <property type="entry name" value="PRK05826.1"/>
    <property type="match status" value="1"/>
</dbReference>
<dbReference type="SUPFAM" id="SSF52935">
    <property type="entry name" value="PK C-terminal domain-like"/>
    <property type="match status" value="1"/>
</dbReference>
<dbReference type="InterPro" id="IPR011037">
    <property type="entry name" value="Pyrv_Knase-like_insert_dom_sf"/>
</dbReference>
<dbReference type="GO" id="GO:0004743">
    <property type="term" value="F:pyruvate kinase activity"/>
    <property type="evidence" value="ECO:0007669"/>
    <property type="project" value="UniProtKB-UniRule"/>
</dbReference>
<proteinExistence type="inferred from homology"/>
<dbReference type="Proteomes" id="UP000778970">
    <property type="component" value="Unassembled WGS sequence"/>
</dbReference>
<dbReference type="GO" id="GO:0005524">
    <property type="term" value="F:ATP binding"/>
    <property type="evidence" value="ECO:0007669"/>
    <property type="project" value="UniProtKB-KW"/>
</dbReference>
<dbReference type="InterPro" id="IPR001697">
    <property type="entry name" value="Pyr_Knase"/>
</dbReference>
<name>A0A934QIY6_9PROT</name>
<comment type="catalytic activity">
    <reaction evidence="13">
        <text>pyruvate + ATP = phosphoenolpyruvate + ADP + H(+)</text>
        <dbReference type="Rhea" id="RHEA:18157"/>
        <dbReference type="ChEBI" id="CHEBI:15361"/>
        <dbReference type="ChEBI" id="CHEBI:15378"/>
        <dbReference type="ChEBI" id="CHEBI:30616"/>
        <dbReference type="ChEBI" id="CHEBI:58702"/>
        <dbReference type="ChEBI" id="CHEBI:456216"/>
        <dbReference type="EC" id="2.7.1.40"/>
    </reaction>
</comment>
<protein>
    <recommendedName>
        <fullName evidence="3 12">Pyruvate kinase</fullName>
        <ecNumber evidence="3 12">2.7.1.40</ecNumber>
    </recommendedName>
</protein>
<dbReference type="InterPro" id="IPR015795">
    <property type="entry name" value="Pyrv_Knase_C"/>
</dbReference>
<comment type="caution">
    <text evidence="16">The sequence shown here is derived from an EMBL/GenBank/DDBJ whole genome shotgun (WGS) entry which is preliminary data.</text>
</comment>
<dbReference type="EC" id="2.7.1.40" evidence="3 12"/>
<sequence length="473" mass="51361">MRRNRNAKIVATLGPSSRDRDVLNDLFKAGADVFRLNFSHGSHDDHRRTYTTIRELEQEHRRPIGILQDLQGPKLRIGRLKDGTVQLTRGERFRLDLDETEGDSSRAPLPHPEVFEVLERETPILLDDGKLRLIVKECGSDYAECEVETGGPLSDRKGVNVPGVVMPISPLTKKDREDLSFGLEMGVDWVALSFVQRPEDVAEARKLIGGKAGIVVKVEKPAALDCLDQLVELADAIMVARGDLGVEVAAEEVPGHQKDIIRACRLAGKPVIVATQMLDSMVQSPSPTRAEASDVATAVYDGADAVMLSAETAAGHYPREAVQFMDRIIARTEKDNFYRAIVEALHPQPEPTAPDAISAAAAQVASTIGAAAIVSYTTSGSTALRAARERPHVPILVLTARLDTARRLTLLWGAHTVNTADVANFQEMVDKACKIALDEQFAKKSEKLVVTAGVPFGTPGATNVLRIALVDGR</sequence>
<evidence type="ECO:0000256" key="12">
    <source>
        <dbReference type="NCBIfam" id="TIGR01064"/>
    </source>
</evidence>
<evidence type="ECO:0000256" key="5">
    <source>
        <dbReference type="ARBA" id="ARBA00022723"/>
    </source>
</evidence>
<evidence type="ECO:0000256" key="10">
    <source>
        <dbReference type="ARBA" id="ARBA00023152"/>
    </source>
</evidence>
<evidence type="ECO:0000259" key="14">
    <source>
        <dbReference type="Pfam" id="PF00224"/>
    </source>
</evidence>
<dbReference type="Gene3D" id="2.40.33.10">
    <property type="entry name" value="PK beta-barrel domain-like"/>
    <property type="match status" value="1"/>
</dbReference>
<dbReference type="PRINTS" id="PR01050">
    <property type="entry name" value="PYRUVTKNASE"/>
</dbReference>
<keyword evidence="11 16" id="KW-0670">Pyruvate</keyword>
<feature type="domain" description="Pyruvate kinase C-terminal" evidence="15">
    <location>
        <begin position="355"/>
        <end position="467"/>
    </location>
</feature>
<dbReference type="NCBIfam" id="NF004978">
    <property type="entry name" value="PRK06354.1"/>
    <property type="match status" value="1"/>
</dbReference>
<dbReference type="PANTHER" id="PTHR11817">
    <property type="entry name" value="PYRUVATE KINASE"/>
    <property type="match status" value="1"/>
</dbReference>
<dbReference type="AlphaFoldDB" id="A0A934QIY6"/>
<evidence type="ECO:0000256" key="1">
    <source>
        <dbReference type="ARBA" id="ARBA00004997"/>
    </source>
</evidence>
<keyword evidence="5" id="KW-0479">Metal-binding</keyword>
<dbReference type="InterPro" id="IPR015806">
    <property type="entry name" value="Pyrv_Knase_insert_dom_sf"/>
</dbReference>
<reference evidence="16" key="2">
    <citation type="journal article" date="2020" name="Microorganisms">
        <title>Osmotic Adaptation and Compatible Solute Biosynthesis of Phototrophic Bacteria as Revealed from Genome Analyses.</title>
        <authorList>
            <person name="Imhoff J.F."/>
            <person name="Rahn T."/>
            <person name="Kunzel S."/>
            <person name="Keller A."/>
            <person name="Neulinger S.C."/>
        </authorList>
    </citation>
    <scope>NUCLEOTIDE SEQUENCE</scope>
    <source>
        <strain evidence="16">DSM 9154</strain>
    </source>
</reference>
<keyword evidence="8" id="KW-0067">ATP-binding</keyword>
<dbReference type="GO" id="GO:0016301">
    <property type="term" value="F:kinase activity"/>
    <property type="evidence" value="ECO:0007669"/>
    <property type="project" value="UniProtKB-KW"/>
</dbReference>
<evidence type="ECO:0000256" key="13">
    <source>
        <dbReference type="RuleBase" id="RU000504"/>
    </source>
</evidence>
<organism evidence="16 17">
    <name type="scientific">Rhodovibrio salinarum</name>
    <dbReference type="NCBI Taxonomy" id="1087"/>
    <lineage>
        <taxon>Bacteria</taxon>
        <taxon>Pseudomonadati</taxon>
        <taxon>Pseudomonadota</taxon>
        <taxon>Alphaproteobacteria</taxon>
        <taxon>Rhodospirillales</taxon>
        <taxon>Rhodovibrionaceae</taxon>
        <taxon>Rhodovibrio</taxon>
    </lineage>
</organism>
<dbReference type="Pfam" id="PF02887">
    <property type="entry name" value="PK_C"/>
    <property type="match status" value="1"/>
</dbReference>
<dbReference type="GO" id="GO:0000287">
    <property type="term" value="F:magnesium ion binding"/>
    <property type="evidence" value="ECO:0007669"/>
    <property type="project" value="UniProtKB-UniRule"/>
</dbReference>
<dbReference type="Gene3D" id="3.20.20.60">
    <property type="entry name" value="Phosphoenolpyruvate-binding domains"/>
    <property type="match status" value="1"/>
</dbReference>
<keyword evidence="7 13" id="KW-0418">Kinase</keyword>
<evidence type="ECO:0000256" key="6">
    <source>
        <dbReference type="ARBA" id="ARBA00022741"/>
    </source>
</evidence>
<dbReference type="NCBIfam" id="TIGR01064">
    <property type="entry name" value="pyruv_kin"/>
    <property type="match status" value="1"/>
</dbReference>
<dbReference type="GO" id="GO:0030955">
    <property type="term" value="F:potassium ion binding"/>
    <property type="evidence" value="ECO:0007669"/>
    <property type="project" value="UniProtKB-UniRule"/>
</dbReference>
<keyword evidence="17" id="KW-1185">Reference proteome</keyword>
<reference evidence="16" key="1">
    <citation type="submission" date="2017-08" db="EMBL/GenBank/DDBJ databases">
        <authorList>
            <person name="Imhoff J.F."/>
            <person name="Rahn T."/>
            <person name="Kuenzel S."/>
            <person name="Neulinger S.C."/>
        </authorList>
    </citation>
    <scope>NUCLEOTIDE SEQUENCE</scope>
    <source>
        <strain evidence="16">DSM 9154</strain>
    </source>
</reference>
<keyword evidence="10 13" id="KW-0324">Glycolysis</keyword>
<dbReference type="InterPro" id="IPR036918">
    <property type="entry name" value="Pyrv_Knase_C_sf"/>
</dbReference>
<gene>
    <name evidence="16" type="primary">pyk</name>
    <name evidence="16" type="ORF">CKO21_08515</name>
</gene>
<evidence type="ECO:0000256" key="8">
    <source>
        <dbReference type="ARBA" id="ARBA00022840"/>
    </source>
</evidence>
<dbReference type="RefSeq" id="WP_027288303.1">
    <property type="nucleotide sequence ID" value="NZ_NRRE01000022.1"/>
</dbReference>
<dbReference type="InterPro" id="IPR015793">
    <property type="entry name" value="Pyrv_Knase_brl"/>
</dbReference>
<keyword evidence="4 13" id="KW-0808">Transferase</keyword>
<comment type="pathway">
    <text evidence="1 13">Carbohydrate degradation; glycolysis; pyruvate from D-glyceraldehyde 3-phosphate: step 5/5.</text>
</comment>
<feature type="domain" description="Pyruvate kinase barrel" evidence="14">
    <location>
        <begin position="5"/>
        <end position="322"/>
    </location>
</feature>
<accession>A0A934QIY6</accession>
<evidence type="ECO:0000256" key="11">
    <source>
        <dbReference type="ARBA" id="ARBA00023317"/>
    </source>
</evidence>
<evidence type="ECO:0000256" key="4">
    <source>
        <dbReference type="ARBA" id="ARBA00022679"/>
    </source>
</evidence>
<dbReference type="InterPro" id="IPR040442">
    <property type="entry name" value="Pyrv_kinase-like_dom_sf"/>
</dbReference>
<keyword evidence="9 13" id="KW-0460">Magnesium</keyword>
<keyword evidence="6" id="KW-0547">Nucleotide-binding</keyword>
<dbReference type="NCBIfam" id="NF004886">
    <property type="entry name" value="PRK06247.1"/>
    <property type="match status" value="1"/>
</dbReference>
<dbReference type="SUPFAM" id="SSF50800">
    <property type="entry name" value="PK beta-barrel domain-like"/>
    <property type="match status" value="1"/>
</dbReference>
<comment type="similarity">
    <text evidence="2 13">Belongs to the pyruvate kinase family.</text>
</comment>
<evidence type="ECO:0000256" key="7">
    <source>
        <dbReference type="ARBA" id="ARBA00022777"/>
    </source>
</evidence>
<dbReference type="Gene3D" id="3.40.1380.20">
    <property type="entry name" value="Pyruvate kinase, C-terminal domain"/>
    <property type="match status" value="1"/>
</dbReference>
<evidence type="ECO:0000256" key="3">
    <source>
        <dbReference type="ARBA" id="ARBA00012142"/>
    </source>
</evidence>
<evidence type="ECO:0000256" key="2">
    <source>
        <dbReference type="ARBA" id="ARBA00008663"/>
    </source>
</evidence>
<evidence type="ECO:0000313" key="17">
    <source>
        <dbReference type="Proteomes" id="UP000778970"/>
    </source>
</evidence>
<evidence type="ECO:0000259" key="15">
    <source>
        <dbReference type="Pfam" id="PF02887"/>
    </source>
</evidence>
<dbReference type="Pfam" id="PF00224">
    <property type="entry name" value="PK"/>
    <property type="match status" value="1"/>
</dbReference>
<dbReference type="EMBL" id="NRRE01000022">
    <property type="protein sequence ID" value="MBK1697290.1"/>
    <property type="molecule type" value="Genomic_DNA"/>
</dbReference>
<dbReference type="SUPFAM" id="SSF51621">
    <property type="entry name" value="Phosphoenolpyruvate/pyruvate domain"/>
    <property type="match status" value="1"/>
</dbReference>
<dbReference type="FunFam" id="2.40.33.10:FF:000001">
    <property type="entry name" value="Pyruvate kinase"/>
    <property type="match status" value="1"/>
</dbReference>
<evidence type="ECO:0000256" key="9">
    <source>
        <dbReference type="ARBA" id="ARBA00022842"/>
    </source>
</evidence>
<evidence type="ECO:0000313" key="16">
    <source>
        <dbReference type="EMBL" id="MBK1697290.1"/>
    </source>
</evidence>
<dbReference type="InterPro" id="IPR015813">
    <property type="entry name" value="Pyrv/PenolPyrv_kinase-like_dom"/>
</dbReference>